<dbReference type="Proteomes" id="UP000531561">
    <property type="component" value="Unassembled WGS sequence"/>
</dbReference>
<dbReference type="Pfam" id="PF00550">
    <property type="entry name" value="PP-binding"/>
    <property type="match status" value="1"/>
</dbReference>
<dbReference type="InterPro" id="IPR006162">
    <property type="entry name" value="Ppantetheine_attach_site"/>
</dbReference>
<evidence type="ECO:0000313" key="5">
    <source>
        <dbReference type="EMBL" id="KAF5870149.1"/>
    </source>
</evidence>
<dbReference type="GO" id="GO:0005737">
    <property type="term" value="C:cytoplasm"/>
    <property type="evidence" value="ECO:0007669"/>
    <property type="project" value="TreeGrafter"/>
</dbReference>
<dbReference type="OrthoDB" id="416786at2759"/>
<dbReference type="Gene3D" id="3.30.300.30">
    <property type="match status" value="1"/>
</dbReference>
<gene>
    <name evidence="5" type="ORF">Bfra_010295ia</name>
</gene>
<organism evidence="5 6">
    <name type="scientific">Botrytis fragariae</name>
    <dbReference type="NCBI Taxonomy" id="1964551"/>
    <lineage>
        <taxon>Eukaryota</taxon>
        <taxon>Fungi</taxon>
        <taxon>Dikarya</taxon>
        <taxon>Ascomycota</taxon>
        <taxon>Pezizomycotina</taxon>
        <taxon>Leotiomycetes</taxon>
        <taxon>Helotiales</taxon>
        <taxon>Sclerotiniaceae</taxon>
        <taxon>Botrytis</taxon>
    </lineage>
</organism>
<keyword evidence="2" id="KW-0597">Phosphoprotein</keyword>
<feature type="domain" description="Carrier" evidence="4">
    <location>
        <begin position="168"/>
        <end position="244"/>
    </location>
</feature>
<dbReference type="InterPro" id="IPR045851">
    <property type="entry name" value="AMP-bd_C_sf"/>
</dbReference>
<evidence type="ECO:0000256" key="3">
    <source>
        <dbReference type="ARBA" id="ARBA00022598"/>
    </source>
</evidence>
<dbReference type="GO" id="GO:0043041">
    <property type="term" value="P:amino acid activation for nonribosomal peptide biosynthetic process"/>
    <property type="evidence" value="ECO:0007669"/>
    <property type="project" value="TreeGrafter"/>
</dbReference>
<evidence type="ECO:0000256" key="2">
    <source>
        <dbReference type="ARBA" id="ARBA00022553"/>
    </source>
</evidence>
<dbReference type="GeneID" id="59264320"/>
<evidence type="ECO:0000313" key="6">
    <source>
        <dbReference type="Proteomes" id="UP000531561"/>
    </source>
</evidence>
<keyword evidence="1" id="KW-0596">Phosphopantetheine</keyword>
<evidence type="ECO:0000256" key="1">
    <source>
        <dbReference type="ARBA" id="ARBA00022450"/>
    </source>
</evidence>
<dbReference type="GO" id="GO:0031177">
    <property type="term" value="F:phosphopantetheine binding"/>
    <property type="evidence" value="ECO:0007669"/>
    <property type="project" value="TreeGrafter"/>
</dbReference>
<dbReference type="RefSeq" id="XP_037189096.1">
    <property type="nucleotide sequence ID" value="XM_037340628.1"/>
</dbReference>
<dbReference type="Gene3D" id="2.30.38.10">
    <property type="entry name" value="Luciferase, Domain 3"/>
    <property type="match status" value="1"/>
</dbReference>
<dbReference type="SUPFAM" id="SSF56801">
    <property type="entry name" value="Acetyl-CoA synthetase-like"/>
    <property type="match status" value="1"/>
</dbReference>
<dbReference type="FunFam" id="1.10.1200.10:FF:000005">
    <property type="entry name" value="Nonribosomal peptide synthetase 1"/>
    <property type="match status" value="1"/>
</dbReference>
<reference evidence="5 6" key="1">
    <citation type="journal article" date="2020" name="Phytopathology">
        <title>A high-quality genome resource of Botrytis fragariae, a new and rapidly spreading fungal pathogen causing strawberry gray mold in the U.S.A.</title>
        <authorList>
            <person name="Wu Y."/>
            <person name="Saski C.A."/>
            <person name="Schnabel G."/>
            <person name="Xiao S."/>
            <person name="Hu M."/>
        </authorList>
    </citation>
    <scope>NUCLEOTIDE SEQUENCE [LARGE SCALE GENOMIC DNA]</scope>
    <source>
        <strain evidence="5 6">BVB16</strain>
    </source>
</reference>
<keyword evidence="3" id="KW-0436">Ligase</keyword>
<keyword evidence="6" id="KW-1185">Reference proteome</keyword>
<dbReference type="Gene3D" id="1.10.1200.10">
    <property type="entry name" value="ACP-like"/>
    <property type="match status" value="1"/>
</dbReference>
<dbReference type="GO" id="GO:0044550">
    <property type="term" value="P:secondary metabolite biosynthetic process"/>
    <property type="evidence" value="ECO:0007669"/>
    <property type="project" value="TreeGrafter"/>
</dbReference>
<proteinExistence type="predicted"/>
<dbReference type="EMBL" id="JABFCT010000015">
    <property type="protein sequence ID" value="KAF5870149.1"/>
    <property type="molecule type" value="Genomic_DNA"/>
</dbReference>
<dbReference type="SUPFAM" id="SSF47336">
    <property type="entry name" value="ACP-like"/>
    <property type="match status" value="1"/>
</dbReference>
<dbReference type="PANTHER" id="PTHR45527:SF16">
    <property type="entry name" value="NONRIBOSOMAL PEPTIDE SYNTHASE ATNA-RELATED"/>
    <property type="match status" value="1"/>
</dbReference>
<accession>A0A8H6EF75</accession>
<dbReference type="GO" id="GO:0016874">
    <property type="term" value="F:ligase activity"/>
    <property type="evidence" value="ECO:0007669"/>
    <property type="project" value="UniProtKB-KW"/>
</dbReference>
<name>A0A8H6EF75_9HELO</name>
<dbReference type="AlphaFoldDB" id="A0A8H6EF75"/>
<protein>
    <submittedName>
        <fullName evidence="5">Putative nonribosomal peptide synthase protein</fullName>
    </submittedName>
</protein>
<dbReference type="InterPro" id="IPR036736">
    <property type="entry name" value="ACP-like_sf"/>
</dbReference>
<dbReference type="PANTHER" id="PTHR45527">
    <property type="entry name" value="NONRIBOSOMAL PEPTIDE SYNTHETASE"/>
    <property type="match status" value="1"/>
</dbReference>
<sequence length="278" mass="31085">MLQDGDLVKYNEDGSLDFVGRKDLQVKINGQRIELEDIELQIAKKCSEQWTAAVEAFRPAGSLAQQMIVAFFWPTKSSLNSQASPTPLLEMTDEMTDEMQLETLRLKNDLAQLLPAYMIPSAYAPLNCMPTTTTGKLNRKALRRLGESISNTQMIQYTLGLSSSEKGQPRNDKETTFQKLWSSILKISSELIGIEDDFFQLGGESVAAIKLAAAARRINLQLTVADIFRRPVLSDMALSTEILKQDHKLLPAMHRGSQLTAHLYLATEGYARSNQKEM</sequence>
<evidence type="ECO:0000259" key="4">
    <source>
        <dbReference type="PROSITE" id="PS50075"/>
    </source>
</evidence>
<comment type="caution">
    <text evidence="5">The sequence shown here is derived from an EMBL/GenBank/DDBJ whole genome shotgun (WGS) entry which is preliminary data.</text>
</comment>
<dbReference type="PROSITE" id="PS50075">
    <property type="entry name" value="CARRIER"/>
    <property type="match status" value="1"/>
</dbReference>
<dbReference type="InterPro" id="IPR009081">
    <property type="entry name" value="PP-bd_ACP"/>
</dbReference>
<dbReference type="FunFam" id="3.30.300.30:FF:000015">
    <property type="entry name" value="Nonribosomal peptide synthase SidD"/>
    <property type="match status" value="1"/>
</dbReference>
<dbReference type="PROSITE" id="PS00012">
    <property type="entry name" value="PHOSPHOPANTETHEINE"/>
    <property type="match status" value="1"/>
</dbReference>